<dbReference type="EMBL" id="LGRX02001934">
    <property type="protein sequence ID" value="KAK3285181.1"/>
    <property type="molecule type" value="Genomic_DNA"/>
</dbReference>
<evidence type="ECO:0000313" key="2">
    <source>
        <dbReference type="Proteomes" id="UP001190700"/>
    </source>
</evidence>
<name>A0AAE0LH51_9CHLO</name>
<dbReference type="Proteomes" id="UP001190700">
    <property type="component" value="Unassembled WGS sequence"/>
</dbReference>
<reference evidence="1 2" key="1">
    <citation type="journal article" date="2015" name="Genome Biol. Evol.">
        <title>Comparative Genomics of a Bacterivorous Green Alga Reveals Evolutionary Causalities and Consequences of Phago-Mixotrophic Mode of Nutrition.</title>
        <authorList>
            <person name="Burns J.A."/>
            <person name="Paasch A."/>
            <person name="Narechania A."/>
            <person name="Kim E."/>
        </authorList>
    </citation>
    <scope>NUCLEOTIDE SEQUENCE [LARGE SCALE GENOMIC DNA]</scope>
    <source>
        <strain evidence="1 2">PLY_AMNH</strain>
    </source>
</reference>
<protein>
    <submittedName>
        <fullName evidence="1">Uncharacterized protein</fullName>
    </submittedName>
</protein>
<accession>A0AAE0LH51</accession>
<organism evidence="1 2">
    <name type="scientific">Cymbomonas tetramitiformis</name>
    <dbReference type="NCBI Taxonomy" id="36881"/>
    <lineage>
        <taxon>Eukaryota</taxon>
        <taxon>Viridiplantae</taxon>
        <taxon>Chlorophyta</taxon>
        <taxon>Pyramimonadophyceae</taxon>
        <taxon>Pyramimonadales</taxon>
        <taxon>Pyramimonadaceae</taxon>
        <taxon>Cymbomonas</taxon>
    </lineage>
</organism>
<evidence type="ECO:0000313" key="1">
    <source>
        <dbReference type="EMBL" id="KAK3285181.1"/>
    </source>
</evidence>
<dbReference type="AlphaFoldDB" id="A0AAE0LH51"/>
<gene>
    <name evidence="1" type="ORF">CYMTET_7195</name>
</gene>
<keyword evidence="2" id="KW-1185">Reference proteome</keyword>
<sequence>MRGPKAQIGLASAAVEDSGDARGKSMSGGRENIFQLLGLLLQDHHASLDEVCDPLLYLQALCHVVGQVFDVVPLPQHPRNPCSDRLKEAYKLCQRKLVQHLRFSRVCLLPGVIRRDLSARPVGER</sequence>
<proteinExistence type="predicted"/>
<comment type="caution">
    <text evidence="1">The sequence shown here is derived from an EMBL/GenBank/DDBJ whole genome shotgun (WGS) entry which is preliminary data.</text>
</comment>